<evidence type="ECO:0000313" key="2">
    <source>
        <dbReference type="EMBL" id="KNG83647.1"/>
    </source>
</evidence>
<dbReference type="RefSeq" id="XP_015404570.1">
    <property type="nucleotide sequence ID" value="XM_015553739.1"/>
</dbReference>
<gene>
    <name evidence="2" type="ORF">ANOM_008483</name>
</gene>
<dbReference type="OrthoDB" id="4361759at2759"/>
<dbReference type="Proteomes" id="UP000037505">
    <property type="component" value="Unassembled WGS sequence"/>
</dbReference>
<dbReference type="EMBL" id="JNOM01000255">
    <property type="protein sequence ID" value="KNG83647.1"/>
    <property type="molecule type" value="Genomic_DNA"/>
</dbReference>
<keyword evidence="1" id="KW-0732">Signal</keyword>
<evidence type="ECO:0000313" key="3">
    <source>
        <dbReference type="Proteomes" id="UP000037505"/>
    </source>
</evidence>
<dbReference type="GeneID" id="26810287"/>
<dbReference type="AlphaFoldDB" id="A0A0L1IVX8"/>
<proteinExistence type="predicted"/>
<sequence length="158" mass="17412">MLPSSLLVGLLAALCNPAHGLVFRDKIKQAVGGDTLYLHHDIEDATSVRFSKTTDSATLGWKFDTEGFADDEAVITPLDSSKTLVCELDKRCTLELDGLRQPYRLARVDQTQPIFTFQDIASGLYVSRTDDLGLELTGNAVDTIYFELEAIRDSNAQI</sequence>
<name>A0A0L1IVX8_ASPN3</name>
<feature type="chain" id="PRO_5005552926" evidence="1">
    <location>
        <begin position="21"/>
        <end position="158"/>
    </location>
</feature>
<reference evidence="2 3" key="1">
    <citation type="submission" date="2014-06" db="EMBL/GenBank/DDBJ databases">
        <title>The Genome of the Aflatoxigenic Filamentous Fungus Aspergillus nomius.</title>
        <authorList>
            <person name="Moore M.G."/>
            <person name="Shannon B.M."/>
            <person name="Brian M.M."/>
        </authorList>
    </citation>
    <scope>NUCLEOTIDE SEQUENCE [LARGE SCALE GENOMIC DNA]</scope>
    <source>
        <strain evidence="2 3">NRRL 13137</strain>
    </source>
</reference>
<comment type="caution">
    <text evidence="2">The sequence shown here is derived from an EMBL/GenBank/DDBJ whole genome shotgun (WGS) entry which is preliminary data.</text>
</comment>
<protein>
    <submittedName>
        <fullName evidence="2">Uncharacterized protein</fullName>
    </submittedName>
</protein>
<evidence type="ECO:0000256" key="1">
    <source>
        <dbReference type="SAM" id="SignalP"/>
    </source>
</evidence>
<keyword evidence="3" id="KW-1185">Reference proteome</keyword>
<feature type="signal peptide" evidence="1">
    <location>
        <begin position="1"/>
        <end position="20"/>
    </location>
</feature>
<accession>A0A0L1IVX8</accession>
<organism evidence="2 3">
    <name type="scientific">Aspergillus nomiae NRRL (strain ATCC 15546 / NRRL 13137 / CBS 260.88 / M93)</name>
    <dbReference type="NCBI Taxonomy" id="1509407"/>
    <lineage>
        <taxon>Eukaryota</taxon>
        <taxon>Fungi</taxon>
        <taxon>Dikarya</taxon>
        <taxon>Ascomycota</taxon>
        <taxon>Pezizomycotina</taxon>
        <taxon>Eurotiomycetes</taxon>
        <taxon>Eurotiomycetidae</taxon>
        <taxon>Eurotiales</taxon>
        <taxon>Aspergillaceae</taxon>
        <taxon>Aspergillus</taxon>
        <taxon>Aspergillus subgen. Circumdati</taxon>
    </lineage>
</organism>